<dbReference type="Proteomes" id="UP000029641">
    <property type="component" value="Unassembled WGS sequence"/>
</dbReference>
<dbReference type="Gene3D" id="2.60.40.1120">
    <property type="entry name" value="Carboxypeptidase-like, regulatory domain"/>
    <property type="match status" value="1"/>
</dbReference>
<evidence type="ECO:0000313" key="4">
    <source>
        <dbReference type="Proteomes" id="UP000029641"/>
    </source>
</evidence>
<evidence type="ECO:0000313" key="5">
    <source>
        <dbReference type="Proteomes" id="UP000029646"/>
    </source>
</evidence>
<reference evidence="4 5" key="1">
    <citation type="journal article" date="2014" name="Genome Announc.">
        <title>Draft Genome Sequence of Marine Flavobacterium Jejuia pallidilutea Strain 11shimoA1 and Pigmentation Mutants.</title>
        <authorList>
            <person name="Takatani N."/>
            <person name="Nakanishi M."/>
            <person name="Meirelles P."/>
            <person name="Mino S."/>
            <person name="Suda W."/>
            <person name="Oshima K."/>
            <person name="Hattori M."/>
            <person name="Ohkuma M."/>
            <person name="Hosokawa M."/>
            <person name="Miyashita K."/>
            <person name="Thompson F.L."/>
            <person name="Niwa A."/>
            <person name="Sawabe T."/>
            <person name="Sawabe T."/>
        </authorList>
    </citation>
    <scope>NUCLEOTIDE SEQUENCE [LARGE SCALE GENOMIC DNA]</scope>
    <source>
        <strain evidence="2 4">JCM 19301</strain>
        <strain evidence="3">JCM 19302</strain>
        <strain evidence="5">JCM19302</strain>
    </source>
</reference>
<dbReference type="Proteomes" id="UP000029646">
    <property type="component" value="Unassembled WGS sequence"/>
</dbReference>
<protein>
    <recommendedName>
        <fullName evidence="6">Carboxypeptidase-like regulatory domain-containing protein</fullName>
    </recommendedName>
</protein>
<dbReference type="EMBL" id="BBNR01000004">
    <property type="protein sequence ID" value="GAL66313.1"/>
    <property type="molecule type" value="Genomic_DNA"/>
</dbReference>
<dbReference type="SUPFAM" id="SSF49464">
    <property type="entry name" value="Carboxypeptidase regulatory domain-like"/>
    <property type="match status" value="1"/>
</dbReference>
<evidence type="ECO:0008006" key="6">
    <source>
        <dbReference type="Google" id="ProtNLM"/>
    </source>
</evidence>
<accession>A0A090WQ67</accession>
<keyword evidence="1" id="KW-0732">Signal</keyword>
<dbReference type="eggNOG" id="COG3203">
    <property type="taxonomic scope" value="Bacteria"/>
</dbReference>
<gene>
    <name evidence="2" type="ORF">JCM19301_2408</name>
    <name evidence="3" type="ORF">JCM19302_3746</name>
</gene>
<comment type="caution">
    <text evidence="3">The sequence shown here is derived from an EMBL/GenBank/DDBJ whole genome shotgun (WGS) entry which is preliminary data.</text>
</comment>
<evidence type="ECO:0000256" key="1">
    <source>
        <dbReference type="SAM" id="SignalP"/>
    </source>
</evidence>
<dbReference type="EMBL" id="BBNS01000002">
    <property type="protein sequence ID" value="GAL69557.1"/>
    <property type="molecule type" value="Genomic_DNA"/>
</dbReference>
<dbReference type="InterPro" id="IPR008969">
    <property type="entry name" value="CarboxyPept-like_regulatory"/>
</dbReference>
<sequence length="593" mass="68424">MKIKLLFALFLLNICAVIAQTKVSGYVFDEFNAPVSFANVIFSGSTEGTITDENGKFYLESDENYTALTVSFIGYETLNYPLEKRVSYNLKFVLKEEAAQLDQVVIISGKQPKKNNPAIDILRKIWANKRSNGLKQFNQYQYDKYEKVEFDINTIDSALIKSKLFKGMEFVFKEVDTSRVTGKTYLPMFINEAVSKVYGDNILNKEKEDLQGNKNSGFSDNQVIIDFVDDLYSDFNVYDNYLKFFDKSFVSPLSRTGISTYNYVLTDSAYIDNKWCYNIIYYPRRKNELTFKGDFWVADTTYALKEINLQASKSANINWVKDIYIEQEYEVLNDSVFLVKRDYMMSDFAFTKKEQSRGIYGKRTTLYDNYKFNIPKDKKFYDKEVYNYDKDVYDRDDAFWEENRLEALNKDEKGVYKMLDTLKTVKKFKRLYNLGSILASGYIEFNTLPLDYGPIFSTFGFNDVEGLRLRTGGRTYFGRNDLWRLEGFLAYGFKDDKFKYGMSGKWLLDKRSRLIISGGNRRDVEQMGASLTNSTDVLGRSLASSAVVTAGANDKLTAINLTSFAVEAEPFRNLVLRLGANYRTLESASPTFS</sequence>
<dbReference type="InterPro" id="IPR043741">
    <property type="entry name" value="DUF5686"/>
</dbReference>
<evidence type="ECO:0000313" key="2">
    <source>
        <dbReference type="EMBL" id="GAL66313.1"/>
    </source>
</evidence>
<dbReference type="Pfam" id="PF13715">
    <property type="entry name" value="CarbopepD_reg_2"/>
    <property type="match status" value="1"/>
</dbReference>
<evidence type="ECO:0000313" key="3">
    <source>
        <dbReference type="EMBL" id="GAL69557.1"/>
    </source>
</evidence>
<dbReference type="AlphaFoldDB" id="A0A090WQ67"/>
<organism evidence="3 5">
    <name type="scientific">Jejuia pallidilutea</name>
    <dbReference type="NCBI Taxonomy" id="504487"/>
    <lineage>
        <taxon>Bacteria</taxon>
        <taxon>Pseudomonadati</taxon>
        <taxon>Bacteroidota</taxon>
        <taxon>Flavobacteriia</taxon>
        <taxon>Flavobacteriales</taxon>
        <taxon>Flavobacteriaceae</taxon>
        <taxon>Jejuia</taxon>
    </lineage>
</organism>
<feature type="signal peptide" evidence="1">
    <location>
        <begin position="1"/>
        <end position="19"/>
    </location>
</feature>
<dbReference type="STRING" id="504487.JCM19538_2333"/>
<dbReference type="Pfam" id="PF18939">
    <property type="entry name" value="DUF5686"/>
    <property type="match status" value="1"/>
</dbReference>
<feature type="chain" id="PRO_5007383095" description="Carboxypeptidase-like regulatory domain-containing protein" evidence="1">
    <location>
        <begin position="20"/>
        <end position="593"/>
    </location>
</feature>
<name>A0A090WQ67_9FLAO</name>
<proteinExistence type="predicted"/>